<keyword evidence="3" id="KW-1185">Reference proteome</keyword>
<dbReference type="SUPFAM" id="SSF54593">
    <property type="entry name" value="Glyoxalase/Bleomycin resistance protein/Dihydroxybiphenyl dioxygenase"/>
    <property type="match status" value="1"/>
</dbReference>
<organism evidence="2 3">
    <name type="scientific">Inconstantimicrobium porci</name>
    <dbReference type="NCBI Taxonomy" id="2652291"/>
    <lineage>
        <taxon>Bacteria</taxon>
        <taxon>Bacillati</taxon>
        <taxon>Bacillota</taxon>
        <taxon>Clostridia</taxon>
        <taxon>Eubacteriales</taxon>
        <taxon>Clostridiaceae</taxon>
        <taxon>Inconstantimicrobium</taxon>
    </lineage>
</organism>
<evidence type="ECO:0000313" key="2">
    <source>
        <dbReference type="EMBL" id="MSR91270.1"/>
    </source>
</evidence>
<sequence length="146" mass="17232">MKIAELRIKDFKKSIDFYEKLLSMGVSSKNMERFAQFKFEGRNISLMNAYFDRDNPDLTVTKGQYVEKFDNLLAIAESKNTHKFVFNFWTENLAEERERILDLKISSLVTEIKYVNNVHPYYYFQVEDPDGNVIEITGNYDGDIKE</sequence>
<dbReference type="InterPro" id="IPR029068">
    <property type="entry name" value="Glyas_Bleomycin-R_OHBP_Dase"/>
</dbReference>
<dbReference type="AlphaFoldDB" id="A0A7X2MYA2"/>
<dbReference type="EMBL" id="VULX01000009">
    <property type="protein sequence ID" value="MSR91270.1"/>
    <property type="molecule type" value="Genomic_DNA"/>
</dbReference>
<proteinExistence type="predicted"/>
<dbReference type="PROSITE" id="PS51819">
    <property type="entry name" value="VOC"/>
    <property type="match status" value="1"/>
</dbReference>
<dbReference type="Pfam" id="PF00903">
    <property type="entry name" value="Glyoxalase"/>
    <property type="match status" value="1"/>
</dbReference>
<reference evidence="2 3" key="1">
    <citation type="submission" date="2019-08" db="EMBL/GenBank/DDBJ databases">
        <title>In-depth cultivation of the pig gut microbiome towards novel bacterial diversity and tailored functional studies.</title>
        <authorList>
            <person name="Wylensek D."/>
            <person name="Hitch T.C.A."/>
            <person name="Clavel T."/>
        </authorList>
    </citation>
    <scope>NUCLEOTIDE SEQUENCE [LARGE SCALE GENOMIC DNA]</scope>
    <source>
        <strain evidence="2 3">WCA-383-APC-5B</strain>
    </source>
</reference>
<protein>
    <submittedName>
        <fullName evidence="2">VOC family protein</fullName>
    </submittedName>
</protein>
<gene>
    <name evidence="2" type="ORF">FYJ33_07555</name>
</gene>
<dbReference type="Proteomes" id="UP000460287">
    <property type="component" value="Unassembled WGS sequence"/>
</dbReference>
<evidence type="ECO:0000259" key="1">
    <source>
        <dbReference type="PROSITE" id="PS51819"/>
    </source>
</evidence>
<dbReference type="CDD" id="cd06587">
    <property type="entry name" value="VOC"/>
    <property type="match status" value="1"/>
</dbReference>
<accession>A0A7X2MYA2</accession>
<dbReference type="InterPro" id="IPR037523">
    <property type="entry name" value="VOC_core"/>
</dbReference>
<dbReference type="InterPro" id="IPR004360">
    <property type="entry name" value="Glyas_Fos-R_dOase_dom"/>
</dbReference>
<comment type="caution">
    <text evidence="2">The sequence shown here is derived from an EMBL/GenBank/DDBJ whole genome shotgun (WGS) entry which is preliminary data.</text>
</comment>
<dbReference type="Gene3D" id="3.10.180.10">
    <property type="entry name" value="2,3-Dihydroxybiphenyl 1,2-Dioxygenase, domain 1"/>
    <property type="match status" value="1"/>
</dbReference>
<dbReference type="RefSeq" id="WP_154531160.1">
    <property type="nucleotide sequence ID" value="NZ_VULX01000009.1"/>
</dbReference>
<feature type="domain" description="VOC" evidence="1">
    <location>
        <begin position="1"/>
        <end position="139"/>
    </location>
</feature>
<name>A0A7X2MYA2_9CLOT</name>
<evidence type="ECO:0000313" key="3">
    <source>
        <dbReference type="Proteomes" id="UP000460287"/>
    </source>
</evidence>